<organism evidence="1 2">
    <name type="scientific">Elysia marginata</name>
    <dbReference type="NCBI Taxonomy" id="1093978"/>
    <lineage>
        <taxon>Eukaryota</taxon>
        <taxon>Metazoa</taxon>
        <taxon>Spiralia</taxon>
        <taxon>Lophotrochozoa</taxon>
        <taxon>Mollusca</taxon>
        <taxon>Gastropoda</taxon>
        <taxon>Heterobranchia</taxon>
        <taxon>Euthyneura</taxon>
        <taxon>Panpulmonata</taxon>
        <taxon>Sacoglossa</taxon>
        <taxon>Placobranchoidea</taxon>
        <taxon>Plakobranchidae</taxon>
        <taxon>Elysia</taxon>
    </lineage>
</organism>
<comment type="caution">
    <text evidence="1">The sequence shown here is derived from an EMBL/GenBank/DDBJ whole genome shotgun (WGS) entry which is preliminary data.</text>
</comment>
<dbReference type="EMBL" id="BMAT01010146">
    <property type="protein sequence ID" value="GFS21103.1"/>
    <property type="molecule type" value="Genomic_DNA"/>
</dbReference>
<protein>
    <submittedName>
        <fullName evidence="1">Uncharacterized protein</fullName>
    </submittedName>
</protein>
<dbReference type="AlphaFoldDB" id="A0AAV4JGU6"/>
<dbReference type="Proteomes" id="UP000762676">
    <property type="component" value="Unassembled WGS sequence"/>
</dbReference>
<accession>A0AAV4JGU6</accession>
<keyword evidence="2" id="KW-1185">Reference proteome</keyword>
<reference evidence="1 2" key="1">
    <citation type="journal article" date="2021" name="Elife">
        <title>Chloroplast acquisition without the gene transfer in kleptoplastic sea slugs, Plakobranchus ocellatus.</title>
        <authorList>
            <person name="Maeda T."/>
            <person name="Takahashi S."/>
            <person name="Yoshida T."/>
            <person name="Shimamura S."/>
            <person name="Takaki Y."/>
            <person name="Nagai Y."/>
            <person name="Toyoda A."/>
            <person name="Suzuki Y."/>
            <person name="Arimoto A."/>
            <person name="Ishii H."/>
            <person name="Satoh N."/>
            <person name="Nishiyama T."/>
            <person name="Hasebe M."/>
            <person name="Maruyama T."/>
            <person name="Minagawa J."/>
            <person name="Obokata J."/>
            <person name="Shigenobu S."/>
        </authorList>
    </citation>
    <scope>NUCLEOTIDE SEQUENCE [LARGE SCALE GENOMIC DNA]</scope>
</reference>
<gene>
    <name evidence="1" type="ORF">ElyMa_005074000</name>
</gene>
<evidence type="ECO:0000313" key="1">
    <source>
        <dbReference type="EMBL" id="GFS21103.1"/>
    </source>
</evidence>
<name>A0AAV4JGU6_9GAST</name>
<proteinExistence type="predicted"/>
<sequence length="103" mass="12024">MDDPLEHPFLLLHRQHDPVSLQVQAPDVNKTKEPAFSPYKTRWFLVGRPPYSWRPRYKPIIATSGLAAPLPRSWIDRNTRPFSAQGNPESHYLRELITETTYL</sequence>
<evidence type="ECO:0000313" key="2">
    <source>
        <dbReference type="Proteomes" id="UP000762676"/>
    </source>
</evidence>